<dbReference type="EMBL" id="JADBJN010000001">
    <property type="protein sequence ID" value="KAG5681978.1"/>
    <property type="molecule type" value="Genomic_DNA"/>
</dbReference>
<protein>
    <submittedName>
        <fullName evidence="1">Uncharacterized protein</fullName>
    </submittedName>
</protein>
<name>A0A9J6CID1_POLVA</name>
<dbReference type="OrthoDB" id="10660099at2759"/>
<evidence type="ECO:0000313" key="2">
    <source>
        <dbReference type="Proteomes" id="UP001107558"/>
    </source>
</evidence>
<reference evidence="1" key="1">
    <citation type="submission" date="2021-03" db="EMBL/GenBank/DDBJ databases">
        <title>Chromosome level genome of the anhydrobiotic midge Polypedilum vanderplanki.</title>
        <authorList>
            <person name="Yoshida Y."/>
            <person name="Kikawada T."/>
            <person name="Gusev O."/>
        </authorList>
    </citation>
    <scope>NUCLEOTIDE SEQUENCE</scope>
    <source>
        <strain evidence="1">NIAS01</strain>
        <tissue evidence="1">Whole body or cell culture</tissue>
    </source>
</reference>
<proteinExistence type="predicted"/>
<organism evidence="1 2">
    <name type="scientific">Polypedilum vanderplanki</name>
    <name type="common">Sleeping chironomid midge</name>
    <dbReference type="NCBI Taxonomy" id="319348"/>
    <lineage>
        <taxon>Eukaryota</taxon>
        <taxon>Metazoa</taxon>
        <taxon>Ecdysozoa</taxon>
        <taxon>Arthropoda</taxon>
        <taxon>Hexapoda</taxon>
        <taxon>Insecta</taxon>
        <taxon>Pterygota</taxon>
        <taxon>Neoptera</taxon>
        <taxon>Endopterygota</taxon>
        <taxon>Diptera</taxon>
        <taxon>Nematocera</taxon>
        <taxon>Chironomoidea</taxon>
        <taxon>Chironomidae</taxon>
        <taxon>Chironominae</taxon>
        <taxon>Polypedilum</taxon>
        <taxon>Polypedilum</taxon>
    </lineage>
</organism>
<accession>A0A9J6CID1</accession>
<evidence type="ECO:0000313" key="1">
    <source>
        <dbReference type="EMBL" id="KAG5681978.1"/>
    </source>
</evidence>
<dbReference type="AlphaFoldDB" id="A0A9J6CID1"/>
<keyword evidence="2" id="KW-1185">Reference proteome</keyword>
<comment type="caution">
    <text evidence="1">The sequence shown here is derived from an EMBL/GenBank/DDBJ whole genome shotgun (WGS) entry which is preliminary data.</text>
</comment>
<gene>
    <name evidence="1" type="ORF">PVAND_011377</name>
</gene>
<sequence length="261" mass="31409">MKNLIDTMEEDMMKMISISKSSVTPVFPESMDFEILLRNKFDTDETLSEFWNLDTLFWWKKCFKLTHWKMPMFTINFTCQQSNEEVNECTIPIIFKDVRLYLNAEYQLKSNESKRNLLLRHEFKKATNMTENFTSMCSSSKDLFSFLNIYHEHVMKVVHLVDNFFKILFKYEAVYFQQPQNLIKKVCFFENEKEVLNLQVSIDDFLEKISVKNLCLKGKRFTYCIQPRNDFKEIRGLMFLEQLLFNTEKFLHINTIRSVIE</sequence>
<dbReference type="Proteomes" id="UP001107558">
    <property type="component" value="Chromosome 1"/>
</dbReference>